<protein>
    <submittedName>
        <fullName evidence="1">Uncharacterized protein</fullName>
    </submittedName>
</protein>
<keyword evidence="2" id="KW-1185">Reference proteome</keyword>
<reference evidence="1 2" key="1">
    <citation type="submission" date="2024-01" db="EMBL/GenBank/DDBJ databases">
        <title>Genome assemblies of Stephania.</title>
        <authorList>
            <person name="Yang L."/>
        </authorList>
    </citation>
    <scope>NUCLEOTIDE SEQUENCE [LARGE SCALE GENOMIC DNA]</scope>
    <source>
        <strain evidence="1">YNDBR</strain>
        <tissue evidence="1">Leaf</tissue>
    </source>
</reference>
<gene>
    <name evidence="1" type="ORF">Syun_030704</name>
</gene>
<comment type="caution">
    <text evidence="1">The sequence shown here is derived from an EMBL/GenBank/DDBJ whole genome shotgun (WGS) entry which is preliminary data.</text>
</comment>
<evidence type="ECO:0000313" key="2">
    <source>
        <dbReference type="Proteomes" id="UP001420932"/>
    </source>
</evidence>
<organism evidence="1 2">
    <name type="scientific">Stephania yunnanensis</name>
    <dbReference type="NCBI Taxonomy" id="152371"/>
    <lineage>
        <taxon>Eukaryota</taxon>
        <taxon>Viridiplantae</taxon>
        <taxon>Streptophyta</taxon>
        <taxon>Embryophyta</taxon>
        <taxon>Tracheophyta</taxon>
        <taxon>Spermatophyta</taxon>
        <taxon>Magnoliopsida</taxon>
        <taxon>Ranunculales</taxon>
        <taxon>Menispermaceae</taxon>
        <taxon>Menispermoideae</taxon>
        <taxon>Cissampelideae</taxon>
        <taxon>Stephania</taxon>
    </lineage>
</organism>
<dbReference type="Proteomes" id="UP001420932">
    <property type="component" value="Unassembled WGS sequence"/>
</dbReference>
<proteinExistence type="predicted"/>
<dbReference type="EMBL" id="JBBNAF010000058">
    <property type="protein sequence ID" value="KAK9081024.1"/>
    <property type="molecule type" value="Genomic_DNA"/>
</dbReference>
<dbReference type="AlphaFoldDB" id="A0AAP0E1A9"/>
<sequence length="49" mass="5825">MLEDHLKFFLVQHLSFFKDSDQHVICLCSSKDGCTLKQLYRQATFKFNL</sequence>
<accession>A0AAP0E1A9</accession>
<name>A0AAP0E1A9_9MAGN</name>
<evidence type="ECO:0000313" key="1">
    <source>
        <dbReference type="EMBL" id="KAK9081024.1"/>
    </source>
</evidence>